<dbReference type="Gene3D" id="3.40.50.720">
    <property type="entry name" value="NAD(P)-binding Rossmann-like Domain"/>
    <property type="match status" value="1"/>
</dbReference>
<keyword evidence="1" id="KW-0472">Membrane</keyword>
<proteinExistence type="predicted"/>
<organism evidence="4">
    <name type="scientific">Enterobius vermicularis</name>
    <name type="common">Human pinworm</name>
    <dbReference type="NCBI Taxonomy" id="51028"/>
    <lineage>
        <taxon>Eukaryota</taxon>
        <taxon>Metazoa</taxon>
        <taxon>Ecdysozoa</taxon>
        <taxon>Nematoda</taxon>
        <taxon>Chromadorea</taxon>
        <taxon>Rhabditida</taxon>
        <taxon>Spirurina</taxon>
        <taxon>Oxyuridomorpha</taxon>
        <taxon>Oxyuroidea</taxon>
        <taxon>Oxyuridae</taxon>
        <taxon>Enterobius</taxon>
    </lineage>
</organism>
<sequence>MCAPKHCPTDTPPQRSFVENVTVQQSSTVTQIITVGLPTASFLYFLQYIIRYLSKYGRPRSGNKQSSIPLVLVTNADTLLGTKAVKKFVELQTLTFAICNTNEGMAELKKTLKNSECEMRHVIFKRLDMTNDSDVKKTAEQLLCEIYCLDLIVNIPKLIATLESKDITAKTESGNLKLIETLLPLTENAGKATILIGTYETISAEELAGRYQTVEDAQTVPNFEFLLQQLSFR</sequence>
<dbReference type="AlphaFoldDB" id="A0A0N4V8M3"/>
<evidence type="ECO:0000256" key="1">
    <source>
        <dbReference type="SAM" id="Phobius"/>
    </source>
</evidence>
<reference evidence="4" key="1">
    <citation type="submission" date="2017-02" db="UniProtKB">
        <authorList>
            <consortium name="WormBaseParasite"/>
        </authorList>
    </citation>
    <scope>IDENTIFICATION</scope>
</reference>
<feature type="transmembrane region" description="Helical" evidence="1">
    <location>
        <begin position="29"/>
        <end position="50"/>
    </location>
</feature>
<dbReference type="EMBL" id="UXUI01008455">
    <property type="protein sequence ID" value="VDD91532.1"/>
    <property type="molecule type" value="Genomic_DNA"/>
</dbReference>
<dbReference type="InterPro" id="IPR036291">
    <property type="entry name" value="NAD(P)-bd_dom_sf"/>
</dbReference>
<evidence type="ECO:0000313" key="2">
    <source>
        <dbReference type="EMBL" id="VDD91532.1"/>
    </source>
</evidence>
<dbReference type="Proteomes" id="UP000274131">
    <property type="component" value="Unassembled WGS sequence"/>
</dbReference>
<keyword evidence="1" id="KW-1133">Transmembrane helix</keyword>
<name>A0A0N4V8M3_ENTVE</name>
<keyword evidence="1" id="KW-0812">Transmembrane</keyword>
<dbReference type="SUPFAM" id="SSF51735">
    <property type="entry name" value="NAD(P)-binding Rossmann-fold domains"/>
    <property type="match status" value="1"/>
</dbReference>
<accession>A0A0N4V8M3</accession>
<protein>
    <submittedName>
        <fullName evidence="4">Response regulatory domain-containing protein</fullName>
    </submittedName>
</protein>
<dbReference type="WBParaSite" id="EVEC_0000673501-mRNA-1">
    <property type="protein sequence ID" value="EVEC_0000673501-mRNA-1"/>
    <property type="gene ID" value="EVEC_0000673501"/>
</dbReference>
<evidence type="ECO:0000313" key="3">
    <source>
        <dbReference type="Proteomes" id="UP000274131"/>
    </source>
</evidence>
<keyword evidence="3" id="KW-1185">Reference proteome</keyword>
<gene>
    <name evidence="2" type="ORF">EVEC_LOCUS6283</name>
</gene>
<reference evidence="2 3" key="2">
    <citation type="submission" date="2018-10" db="EMBL/GenBank/DDBJ databases">
        <authorList>
            <consortium name="Pathogen Informatics"/>
        </authorList>
    </citation>
    <scope>NUCLEOTIDE SEQUENCE [LARGE SCALE GENOMIC DNA]</scope>
</reference>
<evidence type="ECO:0000313" key="4">
    <source>
        <dbReference type="WBParaSite" id="EVEC_0000673501-mRNA-1"/>
    </source>
</evidence>